<dbReference type="CDD" id="cd00840">
    <property type="entry name" value="MPP_Mre11_N"/>
    <property type="match status" value="1"/>
</dbReference>
<comment type="subunit">
    <text evidence="2 7">Heterodimer of SbcC and SbcD.</text>
</comment>
<dbReference type="GO" id="GO:0004519">
    <property type="term" value="F:endonuclease activity"/>
    <property type="evidence" value="ECO:0007669"/>
    <property type="project" value="UniProtKB-KW"/>
</dbReference>
<dbReference type="InterPro" id="IPR004593">
    <property type="entry name" value="SbcD"/>
</dbReference>
<dbReference type="GO" id="GO:0006260">
    <property type="term" value="P:DNA replication"/>
    <property type="evidence" value="ECO:0007669"/>
    <property type="project" value="UniProtKB-KW"/>
</dbReference>
<dbReference type="PANTHER" id="PTHR30337">
    <property type="entry name" value="COMPONENT OF ATP-DEPENDENT DSDNA EXONUCLEASE"/>
    <property type="match status" value="1"/>
</dbReference>
<keyword evidence="7" id="KW-0255">Endonuclease</keyword>
<dbReference type="Proteomes" id="UP000198228">
    <property type="component" value="Chromosome I"/>
</dbReference>
<dbReference type="RefSeq" id="WP_088963276.1">
    <property type="nucleotide sequence ID" value="NZ_LT607410.1"/>
</dbReference>
<evidence type="ECO:0000313" key="10">
    <source>
        <dbReference type="EMBL" id="SCF37148.1"/>
    </source>
</evidence>
<dbReference type="SUPFAM" id="SSF56300">
    <property type="entry name" value="Metallo-dependent phosphatases"/>
    <property type="match status" value="1"/>
</dbReference>
<keyword evidence="6 7" id="KW-0269">Exonuclease</keyword>
<keyword evidence="7" id="KW-0233">DNA recombination</keyword>
<feature type="domain" description="Nuclease SbcCD subunit D C-terminal" evidence="9">
    <location>
        <begin position="279"/>
        <end position="361"/>
    </location>
</feature>
<evidence type="ECO:0000256" key="3">
    <source>
        <dbReference type="ARBA" id="ARBA00013365"/>
    </source>
</evidence>
<keyword evidence="7" id="KW-0235">DNA replication</keyword>
<evidence type="ECO:0000256" key="2">
    <source>
        <dbReference type="ARBA" id="ARBA00011322"/>
    </source>
</evidence>
<keyword evidence="5 7" id="KW-0378">Hydrolase</keyword>
<evidence type="ECO:0000256" key="7">
    <source>
        <dbReference type="RuleBase" id="RU363069"/>
    </source>
</evidence>
<dbReference type="Pfam" id="PF12320">
    <property type="entry name" value="SbcD_C"/>
    <property type="match status" value="1"/>
</dbReference>
<dbReference type="InterPro" id="IPR026843">
    <property type="entry name" value="SbcD_C"/>
</dbReference>
<evidence type="ECO:0000259" key="9">
    <source>
        <dbReference type="Pfam" id="PF12320"/>
    </source>
</evidence>
<gene>
    <name evidence="7" type="primary">sbcD</name>
    <name evidence="10" type="ORF">GA0074696_4970</name>
</gene>
<name>A0A1C4ZW08_9ACTN</name>
<organism evidence="10 11">
    <name type="scientific">Micromonospora purpureochromogenes</name>
    <dbReference type="NCBI Taxonomy" id="47872"/>
    <lineage>
        <taxon>Bacteria</taxon>
        <taxon>Bacillati</taxon>
        <taxon>Actinomycetota</taxon>
        <taxon>Actinomycetes</taxon>
        <taxon>Micromonosporales</taxon>
        <taxon>Micromonosporaceae</taxon>
        <taxon>Micromonospora</taxon>
    </lineage>
</organism>
<comment type="function">
    <text evidence="7">SbcCD cleaves DNA hairpin structures. These structures can inhibit DNA replication and are intermediates in certain DNA recombination reactions. The complex acts as a 3'-&gt;5' double strand exonuclease that can open hairpins. It also has a 5' single-strand endonuclease activity.</text>
</comment>
<keyword evidence="4 7" id="KW-0540">Nuclease</keyword>
<dbReference type="InterPro" id="IPR041796">
    <property type="entry name" value="Mre11_N"/>
</dbReference>
<evidence type="ECO:0000256" key="1">
    <source>
        <dbReference type="ARBA" id="ARBA00010555"/>
    </source>
</evidence>
<dbReference type="EMBL" id="LT607410">
    <property type="protein sequence ID" value="SCF37148.1"/>
    <property type="molecule type" value="Genomic_DNA"/>
</dbReference>
<sequence length="381" mass="41378">MKILHTSDWHVGKVLKGQSRADEHKQVLAGVIEIARDERPDLVIVAGDLYDTAAPSPEATRLVTRALTALRRIGADVVAIGGNHDNGQALDALRPWAEAAGITLRGGVRENPAEHVIEGTTRDGERWQLAALPFLSQRYAVRAVEMYELTAAEATQTYADHLGRVLTRLTEGFTEPDRVHLVTAHVTVVGATTGGGERDAHTVLGYAVPATVFPGNAHYVALGHLHRSQRVIGPCPVRYSGSPLAVDFGEQENVPSVTLVEVTAQTAAQVREVPVPAAVPLRTVRGTLAQLAELTPPEGWLRVFVREQPRAGLREEVQELLPRALEIRIDPELVPAPGSGTRVAQRAGRSPRELFADYLDSRGHGDDGVRKLFDELFEEVD</sequence>
<proteinExistence type="inferred from homology"/>
<dbReference type="NCBIfam" id="TIGR00619">
    <property type="entry name" value="sbcd"/>
    <property type="match status" value="1"/>
</dbReference>
<dbReference type="Gene3D" id="3.60.21.10">
    <property type="match status" value="1"/>
</dbReference>
<dbReference type="InterPro" id="IPR029052">
    <property type="entry name" value="Metallo-depent_PP-like"/>
</dbReference>
<accession>A0A1C4ZW08</accession>
<dbReference type="Pfam" id="PF00149">
    <property type="entry name" value="Metallophos"/>
    <property type="match status" value="1"/>
</dbReference>
<protein>
    <recommendedName>
        <fullName evidence="3 7">Nuclease SbcCD subunit D</fullName>
    </recommendedName>
</protein>
<evidence type="ECO:0000313" key="11">
    <source>
        <dbReference type="Proteomes" id="UP000198228"/>
    </source>
</evidence>
<feature type="domain" description="Calcineurin-like phosphoesterase" evidence="8">
    <location>
        <begin position="1"/>
        <end position="100"/>
    </location>
</feature>
<reference evidence="10 11" key="1">
    <citation type="submission" date="2016-06" db="EMBL/GenBank/DDBJ databases">
        <authorList>
            <person name="Kjaerup R.B."/>
            <person name="Dalgaard T.S."/>
            <person name="Juul-Madsen H.R."/>
        </authorList>
    </citation>
    <scope>NUCLEOTIDE SEQUENCE [LARGE SCALE GENOMIC DNA]</scope>
    <source>
        <strain evidence="10 11">DSM 43821</strain>
    </source>
</reference>
<comment type="similarity">
    <text evidence="1 7">Belongs to the SbcD family.</text>
</comment>
<evidence type="ECO:0000256" key="6">
    <source>
        <dbReference type="ARBA" id="ARBA00022839"/>
    </source>
</evidence>
<evidence type="ECO:0000259" key="8">
    <source>
        <dbReference type="Pfam" id="PF00149"/>
    </source>
</evidence>
<evidence type="ECO:0000256" key="4">
    <source>
        <dbReference type="ARBA" id="ARBA00022722"/>
    </source>
</evidence>
<evidence type="ECO:0000256" key="5">
    <source>
        <dbReference type="ARBA" id="ARBA00022801"/>
    </source>
</evidence>
<dbReference type="InterPro" id="IPR004843">
    <property type="entry name" value="Calcineurin-like_PHP"/>
</dbReference>
<dbReference type="PANTHER" id="PTHR30337:SF0">
    <property type="entry name" value="NUCLEASE SBCCD SUBUNIT D"/>
    <property type="match status" value="1"/>
</dbReference>
<dbReference type="AlphaFoldDB" id="A0A1C4ZW08"/>
<dbReference type="GO" id="GO:0006310">
    <property type="term" value="P:DNA recombination"/>
    <property type="evidence" value="ECO:0007669"/>
    <property type="project" value="UniProtKB-KW"/>
</dbReference>
<dbReference type="InterPro" id="IPR050535">
    <property type="entry name" value="DNA_Repair-Maintenance_Comp"/>
</dbReference>
<dbReference type="GO" id="GO:0008408">
    <property type="term" value="F:3'-5' exonuclease activity"/>
    <property type="evidence" value="ECO:0007669"/>
    <property type="project" value="InterPro"/>
</dbReference>